<dbReference type="RefSeq" id="WP_250584210.1">
    <property type="nucleotide sequence ID" value="NZ_JAKRVX010000003.1"/>
</dbReference>
<dbReference type="EMBL" id="JAKRVX010000003">
    <property type="protein sequence ID" value="MCL9817193.1"/>
    <property type="molecule type" value="Genomic_DNA"/>
</dbReference>
<feature type="domain" description="DUF7508" evidence="1">
    <location>
        <begin position="1"/>
        <end position="78"/>
    </location>
</feature>
<dbReference type="AlphaFoldDB" id="A0AAE3FXI1"/>
<sequence>MSLQKQWRSLDRSTVSKAPDRYGVYELGDADGTVLKLDTGVLRDVVKDALSYDPNAKKIRWTVAQSRSHAEQLAAEHQ</sequence>
<name>A0AAE3FXI1_9EURY</name>
<keyword evidence="3" id="KW-1185">Reference proteome</keyword>
<reference evidence="2" key="2">
    <citation type="submission" date="2022-02" db="EMBL/GenBank/DDBJ databases">
        <authorList>
            <person name="Elcheninov A.G."/>
            <person name="Sorokin D.Y."/>
            <person name="Kublanov I.V."/>
        </authorList>
    </citation>
    <scope>NUCLEOTIDE SEQUENCE</scope>
    <source>
        <strain evidence="2">AArc-St2</strain>
    </source>
</reference>
<organism evidence="2 3">
    <name type="scientific">Natronocalculus amylovorans</name>
    <dbReference type="NCBI Taxonomy" id="2917812"/>
    <lineage>
        <taxon>Archaea</taxon>
        <taxon>Methanobacteriati</taxon>
        <taxon>Methanobacteriota</taxon>
        <taxon>Stenosarchaea group</taxon>
        <taxon>Halobacteria</taxon>
        <taxon>Halobacteriales</taxon>
        <taxon>Haloferacaceae</taxon>
        <taxon>Natronocalculus</taxon>
    </lineage>
</organism>
<evidence type="ECO:0000259" key="1">
    <source>
        <dbReference type="Pfam" id="PF24348"/>
    </source>
</evidence>
<accession>A0AAE3FXI1</accession>
<dbReference type="Proteomes" id="UP001203207">
    <property type="component" value="Unassembled WGS sequence"/>
</dbReference>
<proteinExistence type="predicted"/>
<evidence type="ECO:0000313" key="2">
    <source>
        <dbReference type="EMBL" id="MCL9817193.1"/>
    </source>
</evidence>
<comment type="caution">
    <text evidence="2">The sequence shown here is derived from an EMBL/GenBank/DDBJ whole genome shotgun (WGS) entry which is preliminary data.</text>
</comment>
<dbReference type="InterPro" id="IPR055930">
    <property type="entry name" value="DUF7508"/>
</dbReference>
<gene>
    <name evidence="2" type="ORF">AArcSt2_09575</name>
</gene>
<dbReference type="Pfam" id="PF24348">
    <property type="entry name" value="DUF7508"/>
    <property type="match status" value="1"/>
</dbReference>
<reference evidence="2" key="1">
    <citation type="journal article" date="2022" name="Syst. Appl. Microbiol.">
        <title>Natronocalculus amylovorans gen. nov., sp. nov., and Natranaeroarchaeum aerophilus sp. nov., dominant culturable amylolytic natronoarchaea from hypersaline soda lakes in southwestern Siberia.</title>
        <authorList>
            <person name="Sorokin D.Y."/>
            <person name="Elcheninov A.G."/>
            <person name="Khizhniak T.V."/>
            <person name="Koenen M."/>
            <person name="Bale N.J."/>
            <person name="Damste J.S.S."/>
            <person name="Kublanov I.V."/>
        </authorList>
    </citation>
    <scope>NUCLEOTIDE SEQUENCE</scope>
    <source>
        <strain evidence="2">AArc-St2</strain>
    </source>
</reference>
<evidence type="ECO:0000313" key="3">
    <source>
        <dbReference type="Proteomes" id="UP001203207"/>
    </source>
</evidence>
<protein>
    <recommendedName>
        <fullName evidence="1">DUF7508 domain-containing protein</fullName>
    </recommendedName>
</protein>